<keyword evidence="2" id="KW-1185">Reference proteome</keyword>
<comment type="caution">
    <text evidence="1">The sequence shown here is derived from an EMBL/GenBank/DDBJ whole genome shotgun (WGS) entry which is preliminary data.</text>
</comment>
<evidence type="ECO:0000313" key="2">
    <source>
        <dbReference type="Proteomes" id="UP000314294"/>
    </source>
</evidence>
<accession>A0A4Z2HCJ7</accession>
<sequence>MEEVVVVEEGVHWSLRVPPTMHRGSLSLGALFLPLANSPRLNFPMTLGTTGRQGRLCPLFEAGNGRDVAERASKSKMRLISEAVKVRLGMDQVSVIHPILPEQPLLTGYQSMYPPDEHGKQAV</sequence>
<reference evidence="1 2" key="1">
    <citation type="submission" date="2019-03" db="EMBL/GenBank/DDBJ databases">
        <title>First draft genome of Liparis tanakae, snailfish: a comprehensive survey of snailfish specific genes.</title>
        <authorList>
            <person name="Kim W."/>
            <person name="Song I."/>
            <person name="Jeong J.-H."/>
            <person name="Kim D."/>
            <person name="Kim S."/>
            <person name="Ryu S."/>
            <person name="Song J.Y."/>
            <person name="Lee S.K."/>
        </authorList>
    </citation>
    <scope>NUCLEOTIDE SEQUENCE [LARGE SCALE GENOMIC DNA]</scope>
    <source>
        <tissue evidence="1">Muscle</tissue>
    </source>
</reference>
<organism evidence="1 2">
    <name type="scientific">Liparis tanakae</name>
    <name type="common">Tanaka's snailfish</name>
    <dbReference type="NCBI Taxonomy" id="230148"/>
    <lineage>
        <taxon>Eukaryota</taxon>
        <taxon>Metazoa</taxon>
        <taxon>Chordata</taxon>
        <taxon>Craniata</taxon>
        <taxon>Vertebrata</taxon>
        <taxon>Euteleostomi</taxon>
        <taxon>Actinopterygii</taxon>
        <taxon>Neopterygii</taxon>
        <taxon>Teleostei</taxon>
        <taxon>Neoteleostei</taxon>
        <taxon>Acanthomorphata</taxon>
        <taxon>Eupercaria</taxon>
        <taxon>Perciformes</taxon>
        <taxon>Cottioidei</taxon>
        <taxon>Cottales</taxon>
        <taxon>Liparidae</taxon>
        <taxon>Liparis</taxon>
    </lineage>
</organism>
<name>A0A4Z2HCJ7_9TELE</name>
<evidence type="ECO:0000313" key="1">
    <source>
        <dbReference type="EMBL" id="TNN63351.1"/>
    </source>
</evidence>
<dbReference type="EMBL" id="SRLO01000275">
    <property type="protein sequence ID" value="TNN63351.1"/>
    <property type="molecule type" value="Genomic_DNA"/>
</dbReference>
<protein>
    <submittedName>
        <fullName evidence="1">Uncharacterized protein</fullName>
    </submittedName>
</protein>
<proteinExistence type="predicted"/>
<gene>
    <name evidence="1" type="ORF">EYF80_026453</name>
</gene>
<dbReference type="AlphaFoldDB" id="A0A4Z2HCJ7"/>
<dbReference type="Proteomes" id="UP000314294">
    <property type="component" value="Unassembled WGS sequence"/>
</dbReference>